<comment type="caution">
    <text evidence="18">The sequence shown here is derived from an EMBL/GenBank/DDBJ whole genome shotgun (WGS) entry which is preliminary data.</text>
</comment>
<evidence type="ECO:0000256" key="3">
    <source>
        <dbReference type="ARBA" id="ARBA00004496"/>
    </source>
</evidence>
<name>A0A6L9S4U7_9ACTN</name>
<dbReference type="SMART" id="SM00387">
    <property type="entry name" value="HATPase_c"/>
    <property type="match status" value="1"/>
</dbReference>
<keyword evidence="16" id="KW-1133">Transmembrane helix</keyword>
<evidence type="ECO:0000256" key="1">
    <source>
        <dbReference type="ARBA" id="ARBA00000085"/>
    </source>
</evidence>
<reference evidence="18 19" key="1">
    <citation type="submission" date="2020-02" db="EMBL/GenBank/DDBJ databases">
        <authorList>
            <person name="Li X.-J."/>
            <person name="Han X.-M."/>
        </authorList>
    </citation>
    <scope>NUCLEOTIDE SEQUENCE [LARGE SCALE GENOMIC DNA]</scope>
    <source>
        <strain evidence="18 19">CCTCC AB 2017055</strain>
    </source>
</reference>
<dbReference type="InterPro" id="IPR011712">
    <property type="entry name" value="Sig_transdc_His_kin_sub3_dim/P"/>
</dbReference>
<dbReference type="GO" id="GO:0016020">
    <property type="term" value="C:membrane"/>
    <property type="evidence" value="ECO:0007669"/>
    <property type="project" value="InterPro"/>
</dbReference>
<evidence type="ECO:0000256" key="16">
    <source>
        <dbReference type="SAM" id="Phobius"/>
    </source>
</evidence>
<dbReference type="InterPro" id="IPR017205">
    <property type="entry name" value="Sig_transdc_His_kinase_ChrS"/>
</dbReference>
<evidence type="ECO:0000256" key="8">
    <source>
        <dbReference type="ARBA" id="ARBA00022679"/>
    </source>
</evidence>
<dbReference type="GO" id="GO:0005737">
    <property type="term" value="C:cytoplasm"/>
    <property type="evidence" value="ECO:0007669"/>
    <property type="project" value="UniProtKB-SubCell"/>
</dbReference>
<sequence length="415" mass="45193">MSSEQVREKCTPDWDRWWGRVLFYIPWVLLAPPTVISQLPTDQTWSERAVTLGLVAVAAGWVFFGNTRVPQARRDRGYLSMVYFAGLLVLFVALMSRDLVFVLFTITGFFHAYLLKPWPRGVAAIFGTSVVLNTMTMGPPEASAEWIGTYVGVIAIQTGAIGLGIVFSEKGAEHDRKRDELVTKLEAALEENAGLHAQLLTQAREAGVLDERQRMAGEIHDTLAQGLTGIVTQVQAAQQVWDRPDQARPHLDRALNLARESLTEARRSVQALRPQELDEAHLPDALGDLAKRWAEDTDVAMHVDVTGDRVPLSPAIEVAIFRVAQEALTNVAKHANASRVGLTLSYLGDVVLLDVRDDGTGMPSGDSRGFGLNSMTHRIRSVGGTLEIESAPGDGTAISASVPAITVSEWNGATP</sequence>
<evidence type="ECO:0000256" key="10">
    <source>
        <dbReference type="ARBA" id="ARBA00022777"/>
    </source>
</evidence>
<comment type="subcellular location">
    <subcellularLocation>
        <location evidence="3">Cytoplasm</location>
    </subcellularLocation>
</comment>
<keyword evidence="11" id="KW-0408">Iron</keyword>
<dbReference type="Pfam" id="PF02518">
    <property type="entry name" value="HATPase_c"/>
    <property type="match status" value="1"/>
</dbReference>
<evidence type="ECO:0000256" key="11">
    <source>
        <dbReference type="ARBA" id="ARBA00023004"/>
    </source>
</evidence>
<comment type="cofactor">
    <cofactor evidence="2">
        <name>[4Fe-4S] cluster</name>
        <dbReference type="ChEBI" id="CHEBI:49883"/>
    </cofactor>
</comment>
<protein>
    <recommendedName>
        <fullName evidence="5">Oxygen sensor histidine kinase NreB</fullName>
        <ecNumber evidence="4">2.7.13.3</ecNumber>
    </recommendedName>
    <alternativeName>
        <fullName evidence="15">Nitrogen regulation protein B</fullName>
    </alternativeName>
</protein>
<evidence type="ECO:0000259" key="17">
    <source>
        <dbReference type="PROSITE" id="PS50109"/>
    </source>
</evidence>
<dbReference type="GO" id="GO:0046872">
    <property type="term" value="F:metal ion binding"/>
    <property type="evidence" value="ECO:0007669"/>
    <property type="project" value="UniProtKB-KW"/>
</dbReference>
<dbReference type="PRINTS" id="PR00344">
    <property type="entry name" value="BCTRLSENSOR"/>
</dbReference>
<keyword evidence="8" id="KW-0808">Transferase</keyword>
<dbReference type="InterPro" id="IPR005467">
    <property type="entry name" value="His_kinase_dom"/>
</dbReference>
<keyword evidence="12" id="KW-0902">Two-component regulatory system</keyword>
<keyword evidence="6" id="KW-0004">4Fe-4S</keyword>
<comment type="catalytic activity">
    <reaction evidence="1">
        <text>ATP + protein L-histidine = ADP + protein N-phospho-L-histidine.</text>
        <dbReference type="EC" id="2.7.13.3"/>
    </reaction>
</comment>
<dbReference type="InterPro" id="IPR050482">
    <property type="entry name" value="Sensor_HK_TwoCompSys"/>
</dbReference>
<evidence type="ECO:0000313" key="18">
    <source>
        <dbReference type="EMBL" id="NED99653.1"/>
    </source>
</evidence>
<organism evidence="18 19">
    <name type="scientific">Phytoactinopolyspora halotolerans</name>
    <dbReference type="NCBI Taxonomy" id="1981512"/>
    <lineage>
        <taxon>Bacteria</taxon>
        <taxon>Bacillati</taxon>
        <taxon>Actinomycetota</taxon>
        <taxon>Actinomycetes</taxon>
        <taxon>Jiangellales</taxon>
        <taxon>Jiangellaceae</taxon>
        <taxon>Phytoactinopolyspora</taxon>
    </lineage>
</organism>
<evidence type="ECO:0000256" key="13">
    <source>
        <dbReference type="ARBA" id="ARBA00023014"/>
    </source>
</evidence>
<keyword evidence="16" id="KW-0812">Transmembrane</keyword>
<dbReference type="InterPro" id="IPR003594">
    <property type="entry name" value="HATPase_dom"/>
</dbReference>
<keyword evidence="16" id="KW-0472">Membrane</keyword>
<dbReference type="PANTHER" id="PTHR24421">
    <property type="entry name" value="NITRATE/NITRITE SENSOR PROTEIN NARX-RELATED"/>
    <property type="match status" value="1"/>
</dbReference>
<evidence type="ECO:0000256" key="5">
    <source>
        <dbReference type="ARBA" id="ARBA00017322"/>
    </source>
</evidence>
<evidence type="ECO:0000256" key="9">
    <source>
        <dbReference type="ARBA" id="ARBA00022723"/>
    </source>
</evidence>
<dbReference type="EC" id="2.7.13.3" evidence="4"/>
<evidence type="ECO:0000256" key="14">
    <source>
        <dbReference type="ARBA" id="ARBA00024827"/>
    </source>
</evidence>
<evidence type="ECO:0000256" key="6">
    <source>
        <dbReference type="ARBA" id="ARBA00022485"/>
    </source>
</evidence>
<keyword evidence="10 18" id="KW-0418">Kinase</keyword>
<dbReference type="Proteomes" id="UP000475214">
    <property type="component" value="Unassembled WGS sequence"/>
</dbReference>
<feature type="transmembrane region" description="Helical" evidence="16">
    <location>
        <begin position="146"/>
        <end position="168"/>
    </location>
</feature>
<dbReference type="RefSeq" id="WP_163733946.1">
    <property type="nucleotide sequence ID" value="NZ_JAAGOA010000003.1"/>
</dbReference>
<evidence type="ECO:0000256" key="7">
    <source>
        <dbReference type="ARBA" id="ARBA00022490"/>
    </source>
</evidence>
<dbReference type="Gene3D" id="1.20.5.1930">
    <property type="match status" value="1"/>
</dbReference>
<dbReference type="Pfam" id="PF07730">
    <property type="entry name" value="HisKA_3"/>
    <property type="match status" value="1"/>
</dbReference>
<feature type="transmembrane region" description="Helical" evidence="16">
    <location>
        <begin position="21"/>
        <end position="39"/>
    </location>
</feature>
<evidence type="ECO:0000256" key="12">
    <source>
        <dbReference type="ARBA" id="ARBA00023012"/>
    </source>
</evidence>
<dbReference type="PIRSF" id="PIRSF037434">
    <property type="entry name" value="STHK_ChrS"/>
    <property type="match status" value="1"/>
</dbReference>
<feature type="transmembrane region" description="Helical" evidence="16">
    <location>
        <begin position="45"/>
        <end position="64"/>
    </location>
</feature>
<dbReference type="InterPro" id="IPR036890">
    <property type="entry name" value="HATPase_C_sf"/>
</dbReference>
<feature type="domain" description="Histidine kinase" evidence="17">
    <location>
        <begin position="218"/>
        <end position="406"/>
    </location>
</feature>
<keyword evidence="13" id="KW-0411">Iron-sulfur</keyword>
<dbReference type="Gene3D" id="3.30.565.10">
    <property type="entry name" value="Histidine kinase-like ATPase, C-terminal domain"/>
    <property type="match status" value="1"/>
</dbReference>
<proteinExistence type="predicted"/>
<accession>A0A6L9S4U7</accession>
<dbReference type="GO" id="GO:0051539">
    <property type="term" value="F:4 iron, 4 sulfur cluster binding"/>
    <property type="evidence" value="ECO:0007669"/>
    <property type="project" value="UniProtKB-KW"/>
</dbReference>
<evidence type="ECO:0000313" key="19">
    <source>
        <dbReference type="Proteomes" id="UP000475214"/>
    </source>
</evidence>
<dbReference type="GO" id="GO:0000155">
    <property type="term" value="F:phosphorelay sensor kinase activity"/>
    <property type="evidence" value="ECO:0007669"/>
    <property type="project" value="InterPro"/>
</dbReference>
<feature type="transmembrane region" description="Helical" evidence="16">
    <location>
        <begin position="76"/>
        <end position="93"/>
    </location>
</feature>
<dbReference type="AlphaFoldDB" id="A0A6L9S4U7"/>
<dbReference type="CDD" id="cd16917">
    <property type="entry name" value="HATPase_UhpB-NarQ-NarX-like"/>
    <property type="match status" value="1"/>
</dbReference>
<evidence type="ECO:0000256" key="15">
    <source>
        <dbReference type="ARBA" id="ARBA00030800"/>
    </source>
</evidence>
<keyword evidence="9" id="KW-0479">Metal-binding</keyword>
<keyword evidence="7" id="KW-0963">Cytoplasm</keyword>
<dbReference type="PROSITE" id="PS50109">
    <property type="entry name" value="HIS_KIN"/>
    <property type="match status" value="1"/>
</dbReference>
<dbReference type="EMBL" id="JAAGOA010000003">
    <property type="protein sequence ID" value="NED99653.1"/>
    <property type="molecule type" value="Genomic_DNA"/>
</dbReference>
<dbReference type="PANTHER" id="PTHR24421:SF62">
    <property type="entry name" value="SENSORY TRANSDUCTION HISTIDINE KINASE"/>
    <property type="match status" value="1"/>
</dbReference>
<gene>
    <name evidence="18" type="ORF">G1H10_05680</name>
</gene>
<evidence type="ECO:0000256" key="4">
    <source>
        <dbReference type="ARBA" id="ARBA00012438"/>
    </source>
</evidence>
<evidence type="ECO:0000256" key="2">
    <source>
        <dbReference type="ARBA" id="ARBA00001966"/>
    </source>
</evidence>
<dbReference type="SUPFAM" id="SSF55874">
    <property type="entry name" value="ATPase domain of HSP90 chaperone/DNA topoisomerase II/histidine kinase"/>
    <property type="match status" value="1"/>
</dbReference>
<keyword evidence="19" id="KW-1185">Reference proteome</keyword>
<comment type="function">
    <text evidence="14">Member of the two-component regulatory system NreB/NreC involved in the control of dissimilatory nitrate/nitrite reduction in response to oxygen. NreB functions as a direct oxygen sensor histidine kinase which is autophosphorylated, in the absence of oxygen, probably at the conserved histidine residue, and transfers its phosphate group probably to a conserved aspartate residue of NreC. NreB/NreC activates the expression of the nitrate (narGHJI) and nitrite (nir) reductase operons, as well as the putative nitrate transporter gene narT.</text>
</comment>
<dbReference type="InterPro" id="IPR004358">
    <property type="entry name" value="Sig_transdc_His_kin-like_C"/>
</dbReference>
<dbReference type="GO" id="GO:0046983">
    <property type="term" value="F:protein dimerization activity"/>
    <property type="evidence" value="ECO:0007669"/>
    <property type="project" value="InterPro"/>
</dbReference>